<accession>A0A9N8VRY3</accession>
<name>A0A9N8VRY3_FUNMO</name>
<protein>
    <submittedName>
        <fullName evidence="1">11802_t:CDS:1</fullName>
    </submittedName>
</protein>
<comment type="caution">
    <text evidence="1">The sequence shown here is derived from an EMBL/GenBank/DDBJ whole genome shotgun (WGS) entry which is preliminary data.</text>
</comment>
<gene>
    <name evidence="1" type="ORF">FMOSSE_LOCUS1931</name>
</gene>
<evidence type="ECO:0000313" key="2">
    <source>
        <dbReference type="Proteomes" id="UP000789375"/>
    </source>
</evidence>
<dbReference type="AlphaFoldDB" id="A0A9N8VRY3"/>
<keyword evidence="2" id="KW-1185">Reference proteome</keyword>
<organism evidence="1 2">
    <name type="scientific">Funneliformis mosseae</name>
    <name type="common">Endomycorrhizal fungus</name>
    <name type="synonym">Glomus mosseae</name>
    <dbReference type="NCBI Taxonomy" id="27381"/>
    <lineage>
        <taxon>Eukaryota</taxon>
        <taxon>Fungi</taxon>
        <taxon>Fungi incertae sedis</taxon>
        <taxon>Mucoromycota</taxon>
        <taxon>Glomeromycotina</taxon>
        <taxon>Glomeromycetes</taxon>
        <taxon>Glomerales</taxon>
        <taxon>Glomeraceae</taxon>
        <taxon>Funneliformis</taxon>
    </lineage>
</organism>
<dbReference type="Proteomes" id="UP000789375">
    <property type="component" value="Unassembled WGS sequence"/>
</dbReference>
<evidence type="ECO:0000313" key="1">
    <source>
        <dbReference type="EMBL" id="CAG8458847.1"/>
    </source>
</evidence>
<reference evidence="1" key="1">
    <citation type="submission" date="2021-06" db="EMBL/GenBank/DDBJ databases">
        <authorList>
            <person name="Kallberg Y."/>
            <person name="Tangrot J."/>
            <person name="Rosling A."/>
        </authorList>
    </citation>
    <scope>NUCLEOTIDE SEQUENCE</scope>
    <source>
        <strain evidence="1">87-6 pot B 2015</strain>
    </source>
</reference>
<sequence>MTDIHINEIKIHHECQKHDALTKFYGITKDPVTEEFMLVLEYAKIEISTGMISYEKNHFSLALAIINGLRPIIAEGTPDSSCTFDVSRQRKNITNFTGLQVEALVQPKSGGWPH</sequence>
<dbReference type="EMBL" id="CAJVPP010000232">
    <property type="protein sequence ID" value="CAG8458847.1"/>
    <property type="molecule type" value="Genomic_DNA"/>
</dbReference>
<proteinExistence type="predicted"/>